<dbReference type="PANTHER" id="PTHR33021:SF434">
    <property type="entry name" value="CUPREDOXIN SUPERFAMILY PROTEIN-RELATED"/>
    <property type="match status" value="1"/>
</dbReference>
<dbReference type="CDD" id="cd04216">
    <property type="entry name" value="Phytocyanin"/>
    <property type="match status" value="1"/>
</dbReference>
<feature type="compositionally biased region" description="Pro residues" evidence="5">
    <location>
        <begin position="142"/>
        <end position="154"/>
    </location>
</feature>
<evidence type="ECO:0000313" key="8">
    <source>
        <dbReference type="Proteomes" id="UP000504610"/>
    </source>
</evidence>
<dbReference type="Pfam" id="PF02298">
    <property type="entry name" value="Cu_bind_like"/>
    <property type="match status" value="1"/>
</dbReference>
<feature type="region of interest" description="Disordered" evidence="5">
    <location>
        <begin position="121"/>
        <end position="165"/>
    </location>
</feature>
<evidence type="ECO:0000313" key="9">
    <source>
        <dbReference type="RefSeq" id="XP_018482036.1"/>
    </source>
</evidence>
<keyword evidence="6" id="KW-0812">Transmembrane</keyword>
<feature type="transmembrane region" description="Helical" evidence="6">
    <location>
        <begin position="166"/>
        <end position="189"/>
    </location>
</feature>
<dbReference type="InterPro" id="IPR039391">
    <property type="entry name" value="Phytocyanin-like"/>
</dbReference>
<evidence type="ECO:0000256" key="1">
    <source>
        <dbReference type="ARBA" id="ARBA00022622"/>
    </source>
</evidence>
<accession>A0A6J0ND15</accession>
<dbReference type="InterPro" id="IPR003245">
    <property type="entry name" value="Phytocyanin_dom"/>
</dbReference>
<evidence type="ECO:0000256" key="6">
    <source>
        <dbReference type="SAM" id="Phobius"/>
    </source>
</evidence>
<keyword evidence="3" id="KW-0186">Copper</keyword>
<name>A0A6J0ND15_RAPSA</name>
<evidence type="ECO:0000256" key="5">
    <source>
        <dbReference type="SAM" id="MobiDB-lite"/>
    </source>
</evidence>
<dbReference type="AlphaFoldDB" id="A0A6J0ND15"/>
<dbReference type="SUPFAM" id="SSF49503">
    <property type="entry name" value="Cupredoxins"/>
    <property type="match status" value="1"/>
</dbReference>
<dbReference type="PANTHER" id="PTHR33021">
    <property type="entry name" value="BLUE COPPER PROTEIN"/>
    <property type="match status" value="1"/>
</dbReference>
<keyword evidence="6" id="KW-1133">Transmembrane helix</keyword>
<organism evidence="8 9">
    <name type="scientific">Raphanus sativus</name>
    <name type="common">Radish</name>
    <name type="synonym">Raphanus raphanistrum var. sativus</name>
    <dbReference type="NCBI Taxonomy" id="3726"/>
    <lineage>
        <taxon>Eukaryota</taxon>
        <taxon>Viridiplantae</taxon>
        <taxon>Streptophyta</taxon>
        <taxon>Embryophyta</taxon>
        <taxon>Tracheophyta</taxon>
        <taxon>Spermatophyta</taxon>
        <taxon>Magnoliopsida</taxon>
        <taxon>eudicotyledons</taxon>
        <taxon>Gunneridae</taxon>
        <taxon>Pentapetalae</taxon>
        <taxon>rosids</taxon>
        <taxon>malvids</taxon>
        <taxon>Brassicales</taxon>
        <taxon>Brassicaceae</taxon>
        <taxon>Brassiceae</taxon>
        <taxon>Raphanus</taxon>
    </lineage>
</organism>
<keyword evidence="1" id="KW-0336">GPI-anchor</keyword>
<reference evidence="8" key="1">
    <citation type="journal article" date="2019" name="Database">
        <title>The radish genome database (RadishGD): an integrated information resource for radish genomics.</title>
        <authorList>
            <person name="Yu H.J."/>
            <person name="Baek S."/>
            <person name="Lee Y.J."/>
            <person name="Cho A."/>
            <person name="Mun J.H."/>
        </authorList>
    </citation>
    <scope>NUCLEOTIDE SEQUENCE [LARGE SCALE GENOMIC DNA]</scope>
    <source>
        <strain evidence="8">cv. WK10039</strain>
    </source>
</reference>
<gene>
    <name evidence="9" type="primary">LOC108853071</name>
</gene>
<keyword evidence="8" id="KW-1185">Reference proteome</keyword>
<reference evidence="9" key="2">
    <citation type="submission" date="2025-08" db="UniProtKB">
        <authorList>
            <consortium name="RefSeq"/>
        </authorList>
    </citation>
    <scope>IDENTIFICATION</scope>
    <source>
        <tissue evidence="9">Leaf</tissue>
    </source>
</reference>
<dbReference type="GeneID" id="108853071"/>
<proteinExistence type="predicted"/>
<dbReference type="PROSITE" id="PS51485">
    <property type="entry name" value="PHYTOCYANIN"/>
    <property type="match status" value="1"/>
</dbReference>
<dbReference type="Proteomes" id="UP000504610">
    <property type="component" value="Chromosome 4"/>
</dbReference>
<dbReference type="GO" id="GO:0046872">
    <property type="term" value="F:metal ion binding"/>
    <property type="evidence" value="ECO:0007669"/>
    <property type="project" value="UniProtKB-KW"/>
</dbReference>
<keyword evidence="7" id="KW-0732">Signal</keyword>
<sequence length="190" mass="19404">MGSTTAGVLFLLLLAGAPAVLAVTFKVGDVAGWTSGVNYTTWVTGKTFRVGDTLEFKYGPSHSVSVVNKAGFDACDSSGATQSFSGGDTKINLTTVGTIHFICPTPGHCLGGMKLAVPVLDPATPSPKSPPLAPRSPRKPKTPSPSESPSPSPSLPTSTTPSPSNAAFKGVTVSYGMMGLTMLVIFVAMS</sequence>
<feature type="chain" id="PRO_5043344084" evidence="7">
    <location>
        <begin position="23"/>
        <end position="190"/>
    </location>
</feature>
<protein>
    <submittedName>
        <fullName evidence="9">Uclacyanin-3-like</fullName>
    </submittedName>
</protein>
<dbReference type="GO" id="GO:0009055">
    <property type="term" value="F:electron transfer activity"/>
    <property type="evidence" value="ECO:0007669"/>
    <property type="project" value="InterPro"/>
</dbReference>
<evidence type="ECO:0000256" key="7">
    <source>
        <dbReference type="SAM" id="SignalP"/>
    </source>
</evidence>
<dbReference type="InterPro" id="IPR008972">
    <property type="entry name" value="Cupredoxin"/>
</dbReference>
<dbReference type="Gene3D" id="2.60.40.420">
    <property type="entry name" value="Cupredoxins - blue copper proteins"/>
    <property type="match status" value="1"/>
</dbReference>
<evidence type="ECO:0000256" key="3">
    <source>
        <dbReference type="ARBA" id="ARBA00023008"/>
    </source>
</evidence>
<keyword evidence="1" id="KW-0449">Lipoprotein</keyword>
<keyword evidence="2" id="KW-0479">Metal-binding</keyword>
<dbReference type="GO" id="GO:0005886">
    <property type="term" value="C:plasma membrane"/>
    <property type="evidence" value="ECO:0007669"/>
    <property type="project" value="TreeGrafter"/>
</dbReference>
<feature type="compositionally biased region" description="Low complexity" evidence="5">
    <location>
        <begin position="155"/>
        <end position="164"/>
    </location>
</feature>
<dbReference type="KEGG" id="rsz:108853071"/>
<evidence type="ECO:0000256" key="2">
    <source>
        <dbReference type="ARBA" id="ARBA00022723"/>
    </source>
</evidence>
<keyword evidence="6" id="KW-0472">Membrane</keyword>
<dbReference type="OrthoDB" id="686200at2759"/>
<feature type="compositionally biased region" description="Pro residues" evidence="5">
    <location>
        <begin position="124"/>
        <end position="134"/>
    </location>
</feature>
<feature type="signal peptide" evidence="7">
    <location>
        <begin position="1"/>
        <end position="22"/>
    </location>
</feature>
<dbReference type="FunFam" id="2.60.40.420:FF:000003">
    <property type="entry name" value="Blue copper"/>
    <property type="match status" value="1"/>
</dbReference>
<keyword evidence="4" id="KW-0325">Glycoprotein</keyword>
<dbReference type="GO" id="GO:0098552">
    <property type="term" value="C:side of membrane"/>
    <property type="evidence" value="ECO:0007669"/>
    <property type="project" value="UniProtKB-KW"/>
</dbReference>
<evidence type="ECO:0000256" key="4">
    <source>
        <dbReference type="ARBA" id="ARBA00023180"/>
    </source>
</evidence>
<dbReference type="RefSeq" id="XP_018482036.1">
    <property type="nucleotide sequence ID" value="XM_018626534.2"/>
</dbReference>